<dbReference type="AlphaFoldDB" id="A0A5E4N856"/>
<reference evidence="1 2" key="1">
    <citation type="submission" date="2019-08" db="EMBL/GenBank/DDBJ databases">
        <authorList>
            <person name="Alioto T."/>
            <person name="Alioto T."/>
            <person name="Gomez Garrido J."/>
        </authorList>
    </citation>
    <scope>NUCLEOTIDE SEQUENCE [LARGE SCALE GENOMIC DNA]</scope>
</reference>
<evidence type="ECO:0000313" key="2">
    <source>
        <dbReference type="Proteomes" id="UP000325440"/>
    </source>
</evidence>
<sequence length="66" mass="7698">MRNIQTTSTLIFIVLIIFVSFDRFRCAILLEFSGKKNKLVLTRILYKLRRSSSPLPSLRRAGRKTL</sequence>
<organism evidence="1 2">
    <name type="scientific">Cinara cedri</name>
    <dbReference type="NCBI Taxonomy" id="506608"/>
    <lineage>
        <taxon>Eukaryota</taxon>
        <taxon>Metazoa</taxon>
        <taxon>Ecdysozoa</taxon>
        <taxon>Arthropoda</taxon>
        <taxon>Hexapoda</taxon>
        <taxon>Insecta</taxon>
        <taxon>Pterygota</taxon>
        <taxon>Neoptera</taxon>
        <taxon>Paraneoptera</taxon>
        <taxon>Hemiptera</taxon>
        <taxon>Sternorrhyncha</taxon>
        <taxon>Aphidomorpha</taxon>
        <taxon>Aphidoidea</taxon>
        <taxon>Aphididae</taxon>
        <taxon>Lachninae</taxon>
        <taxon>Cinara</taxon>
    </lineage>
</organism>
<gene>
    <name evidence="1" type="ORF">CINCED_3A018781</name>
</gene>
<proteinExistence type="predicted"/>
<evidence type="ECO:0000313" key="1">
    <source>
        <dbReference type="EMBL" id="VVC40052.1"/>
    </source>
</evidence>
<dbReference type="Proteomes" id="UP000325440">
    <property type="component" value="Unassembled WGS sequence"/>
</dbReference>
<name>A0A5E4N856_9HEMI</name>
<protein>
    <submittedName>
        <fullName evidence="1">Uncharacterized protein</fullName>
    </submittedName>
</protein>
<dbReference type="EMBL" id="CABPRJ010001900">
    <property type="protein sequence ID" value="VVC40052.1"/>
    <property type="molecule type" value="Genomic_DNA"/>
</dbReference>
<accession>A0A5E4N856</accession>
<keyword evidence="2" id="KW-1185">Reference proteome</keyword>